<dbReference type="Pfam" id="PF01182">
    <property type="entry name" value="Glucosamine_iso"/>
    <property type="match status" value="1"/>
</dbReference>
<comment type="similarity">
    <text evidence="4 7">Belongs to the glucosamine/galactosamine-6-phosphate isomerase family. 6-phosphogluconolactonase subfamily.</text>
</comment>
<dbReference type="PANTHER" id="PTHR11054:SF0">
    <property type="entry name" value="6-PHOSPHOGLUCONOLACTONASE"/>
    <property type="match status" value="1"/>
</dbReference>
<dbReference type="GO" id="GO:0006098">
    <property type="term" value="P:pentose-phosphate shunt"/>
    <property type="evidence" value="ECO:0007669"/>
    <property type="project" value="UniProtKB-UniPathway"/>
</dbReference>
<dbReference type="InterPro" id="IPR006148">
    <property type="entry name" value="Glc/Gal-6P_isomerase"/>
</dbReference>
<dbReference type="SUPFAM" id="SSF100950">
    <property type="entry name" value="NagB/RpiA/CoA transferase-like"/>
    <property type="match status" value="1"/>
</dbReference>
<dbReference type="UniPathway" id="UPA00115">
    <property type="reaction ID" value="UER00409"/>
</dbReference>
<comment type="function">
    <text evidence="2 7">Hydrolysis of 6-phosphogluconolactone to 6-phosphogluconate.</text>
</comment>
<feature type="domain" description="Glucosamine/galactosamine-6-phosphate isomerase" evidence="9">
    <location>
        <begin position="49"/>
        <end position="286"/>
    </location>
</feature>
<evidence type="ECO:0000256" key="8">
    <source>
        <dbReference type="SAM" id="MobiDB-lite"/>
    </source>
</evidence>
<evidence type="ECO:0000256" key="3">
    <source>
        <dbReference type="ARBA" id="ARBA00004961"/>
    </source>
</evidence>
<name>A0A839FH01_9MICC</name>
<evidence type="ECO:0000256" key="1">
    <source>
        <dbReference type="ARBA" id="ARBA00000832"/>
    </source>
</evidence>
<dbReference type="Gene3D" id="3.40.50.1360">
    <property type="match status" value="1"/>
</dbReference>
<evidence type="ECO:0000256" key="7">
    <source>
        <dbReference type="RuleBase" id="RU365095"/>
    </source>
</evidence>
<proteinExistence type="inferred from homology"/>
<evidence type="ECO:0000256" key="4">
    <source>
        <dbReference type="ARBA" id="ARBA00010662"/>
    </source>
</evidence>
<accession>A0A839FH01</accession>
<sequence length="297" mass="30969">MTDSPQATSAESTSSESASAEPTSAEPASAEPASAESALAAPRTEVFAEKDQLVSVVAERLLAVLVDAAREHGEAHAVLTGGSAGIAVLAQVAELVARPGTETPSWRQVHFWWGDERLLPSDDPERNAQQAHTALLDALIAEHGLPEENVHRMPTSEDAADPGIGAEMYATELQGHAADGSQDGLALPRFDVLLLGVGPDGHVASLFPGKAALEVTETTTTGEDSSPKPPPQRISLTFPAIHSAQRVWMVVSGADKAEAAAQALTPDTVVAEIPAVNARGTRETIWHLDRAAASQLS</sequence>
<dbReference type="Proteomes" id="UP000546252">
    <property type="component" value="Unassembled WGS sequence"/>
</dbReference>
<dbReference type="InterPro" id="IPR039104">
    <property type="entry name" value="6PGL"/>
</dbReference>
<protein>
    <recommendedName>
        <fullName evidence="6 7">6-phosphogluconolactonase</fullName>
        <shortName evidence="7">6PGL</shortName>
        <ecNumber evidence="5 7">3.1.1.31</ecNumber>
    </recommendedName>
</protein>
<dbReference type="GO" id="GO:0017057">
    <property type="term" value="F:6-phosphogluconolactonase activity"/>
    <property type="evidence" value="ECO:0007669"/>
    <property type="project" value="UniProtKB-UniRule"/>
</dbReference>
<comment type="catalytic activity">
    <reaction evidence="1 7">
        <text>6-phospho-D-glucono-1,5-lactone + H2O = 6-phospho-D-gluconate + H(+)</text>
        <dbReference type="Rhea" id="RHEA:12556"/>
        <dbReference type="ChEBI" id="CHEBI:15377"/>
        <dbReference type="ChEBI" id="CHEBI:15378"/>
        <dbReference type="ChEBI" id="CHEBI:57955"/>
        <dbReference type="ChEBI" id="CHEBI:58759"/>
        <dbReference type="EC" id="3.1.1.31"/>
    </reaction>
</comment>
<dbReference type="RefSeq" id="WP_182495130.1">
    <property type="nucleotide sequence ID" value="NZ_BAAAKT010000002.1"/>
</dbReference>
<reference evidence="10 11" key="1">
    <citation type="submission" date="2020-08" db="EMBL/GenBank/DDBJ databases">
        <title>Sequencing the genomes of 1000 actinobacteria strains.</title>
        <authorList>
            <person name="Klenk H.-P."/>
        </authorList>
    </citation>
    <scope>NUCLEOTIDE SEQUENCE [LARGE SCALE GENOMIC DNA]</scope>
    <source>
        <strain evidence="10 11">DSM 19081</strain>
    </source>
</reference>
<evidence type="ECO:0000313" key="10">
    <source>
        <dbReference type="EMBL" id="MBA8920980.1"/>
    </source>
</evidence>
<gene>
    <name evidence="7" type="primary">pgl</name>
    <name evidence="10" type="ORF">HNR24_000913</name>
</gene>
<evidence type="ECO:0000313" key="11">
    <source>
        <dbReference type="Proteomes" id="UP000546252"/>
    </source>
</evidence>
<dbReference type="InterPro" id="IPR005900">
    <property type="entry name" value="6-phosphogluconolactonase_DevB"/>
</dbReference>
<keyword evidence="7 10" id="KW-0378">Hydrolase</keyword>
<comment type="caution">
    <text evidence="10">The sequence shown here is derived from an EMBL/GenBank/DDBJ whole genome shotgun (WGS) entry which is preliminary data.</text>
</comment>
<comment type="pathway">
    <text evidence="3 7">Carbohydrate degradation; pentose phosphate pathway; D-ribulose 5-phosphate from D-glucose 6-phosphate (oxidative stage): step 2/3.</text>
</comment>
<dbReference type="PANTHER" id="PTHR11054">
    <property type="entry name" value="6-PHOSPHOGLUCONOLACTONASE"/>
    <property type="match status" value="1"/>
</dbReference>
<dbReference type="InterPro" id="IPR037171">
    <property type="entry name" value="NagB/RpiA_transferase-like"/>
</dbReference>
<evidence type="ECO:0000259" key="9">
    <source>
        <dbReference type="Pfam" id="PF01182"/>
    </source>
</evidence>
<feature type="region of interest" description="Disordered" evidence="8">
    <location>
        <begin position="1"/>
        <end position="40"/>
    </location>
</feature>
<organism evidence="10 11">
    <name type="scientific">Nesterenkonia jeotgali</name>
    <dbReference type="NCBI Taxonomy" id="317018"/>
    <lineage>
        <taxon>Bacteria</taxon>
        <taxon>Bacillati</taxon>
        <taxon>Actinomycetota</taxon>
        <taxon>Actinomycetes</taxon>
        <taxon>Micrococcales</taxon>
        <taxon>Micrococcaceae</taxon>
        <taxon>Nesterenkonia</taxon>
    </lineage>
</organism>
<evidence type="ECO:0000256" key="2">
    <source>
        <dbReference type="ARBA" id="ARBA00002681"/>
    </source>
</evidence>
<dbReference type="NCBIfam" id="TIGR01198">
    <property type="entry name" value="pgl"/>
    <property type="match status" value="1"/>
</dbReference>
<evidence type="ECO:0000256" key="6">
    <source>
        <dbReference type="ARBA" id="ARBA00020337"/>
    </source>
</evidence>
<dbReference type="AlphaFoldDB" id="A0A839FH01"/>
<dbReference type="GO" id="GO:0005975">
    <property type="term" value="P:carbohydrate metabolic process"/>
    <property type="evidence" value="ECO:0007669"/>
    <property type="project" value="UniProtKB-UniRule"/>
</dbReference>
<dbReference type="EC" id="3.1.1.31" evidence="5 7"/>
<dbReference type="EMBL" id="JACJIH010000001">
    <property type="protein sequence ID" value="MBA8920980.1"/>
    <property type="molecule type" value="Genomic_DNA"/>
</dbReference>
<evidence type="ECO:0000256" key="5">
    <source>
        <dbReference type="ARBA" id="ARBA00013198"/>
    </source>
</evidence>
<dbReference type="CDD" id="cd01400">
    <property type="entry name" value="6PGL"/>
    <property type="match status" value="1"/>
</dbReference>